<dbReference type="SUPFAM" id="SSF158622">
    <property type="entry name" value="YheA/YmcA-like"/>
    <property type="match status" value="1"/>
</dbReference>
<dbReference type="Proteomes" id="UP000441585">
    <property type="component" value="Unassembled WGS sequence"/>
</dbReference>
<protein>
    <recommendedName>
        <fullName evidence="1">UPF0342 protein GJU41_01160</fullName>
    </recommendedName>
</protein>
<proteinExistence type="inferred from homology"/>
<evidence type="ECO:0000313" key="2">
    <source>
        <dbReference type="EMBL" id="MRX52565.1"/>
    </source>
</evidence>
<comment type="similarity">
    <text evidence="1">Belongs to the UPF0342 family.</text>
</comment>
<dbReference type="Pfam" id="PF06133">
    <property type="entry name" value="Com_YlbF"/>
    <property type="match status" value="1"/>
</dbReference>
<organism evidence="2 3">
    <name type="scientific">Metabacillus idriensis</name>
    <dbReference type="NCBI Taxonomy" id="324768"/>
    <lineage>
        <taxon>Bacteria</taxon>
        <taxon>Bacillati</taxon>
        <taxon>Bacillota</taxon>
        <taxon>Bacilli</taxon>
        <taxon>Bacillales</taxon>
        <taxon>Bacillaceae</taxon>
        <taxon>Metabacillus</taxon>
    </lineage>
</organism>
<gene>
    <name evidence="2" type="ORF">GJU41_01160</name>
</gene>
<name>A0A6I2M3A5_9BACI</name>
<accession>A0A6I2M3A5</accession>
<dbReference type="InterPro" id="IPR010368">
    <property type="entry name" value="Com_YlbF"/>
</dbReference>
<dbReference type="InterPro" id="IPR023378">
    <property type="entry name" value="YheA/YmcA-like_dom_sf"/>
</dbReference>
<keyword evidence="3" id="KW-1185">Reference proteome</keyword>
<dbReference type="Gene3D" id="1.20.1500.10">
    <property type="entry name" value="YheA/YmcA-like"/>
    <property type="match status" value="1"/>
</dbReference>
<evidence type="ECO:0000313" key="3">
    <source>
        <dbReference type="Proteomes" id="UP000441585"/>
    </source>
</evidence>
<reference evidence="2 3" key="1">
    <citation type="submission" date="2019-11" db="EMBL/GenBank/DDBJ databases">
        <title>Bacillus idriensis genome.</title>
        <authorList>
            <person name="Konopka E.N."/>
            <person name="Newman J.D."/>
        </authorList>
    </citation>
    <scope>NUCLEOTIDE SEQUENCE [LARGE SCALE GENOMIC DNA]</scope>
    <source>
        <strain evidence="2 3">DSM 19097</strain>
    </source>
</reference>
<dbReference type="AlphaFoldDB" id="A0A6I2M3A5"/>
<evidence type="ECO:0000256" key="1">
    <source>
        <dbReference type="HAMAP-Rule" id="MF_01526"/>
    </source>
</evidence>
<dbReference type="RefSeq" id="WP_070879375.1">
    <property type="nucleotide sequence ID" value="NZ_CAJFZX010000002.1"/>
</dbReference>
<sequence length="117" mass="13461">MAANVYDLGYDLEKALRDSDDFKTLKSLYDEVNADDSARTLFESFRDIQLNLQQKQMSGQEISPEEIEQAQKSVALVQQHDKISKLMEAEQRMSMTIAELNKIIMKPLEELYGSLQQ</sequence>
<comment type="caution">
    <text evidence="2">The sequence shown here is derived from an EMBL/GenBank/DDBJ whole genome shotgun (WGS) entry which is preliminary data.</text>
</comment>
<dbReference type="HAMAP" id="MF_01526">
    <property type="entry name" value="UPF0342"/>
    <property type="match status" value="1"/>
</dbReference>
<dbReference type="EMBL" id="WKKF01000001">
    <property type="protein sequence ID" value="MRX52565.1"/>
    <property type="molecule type" value="Genomic_DNA"/>
</dbReference>